<dbReference type="AlphaFoldDB" id="A0A930BB37"/>
<dbReference type="Proteomes" id="UP000757890">
    <property type="component" value="Unassembled WGS sequence"/>
</dbReference>
<reference evidence="1" key="1">
    <citation type="submission" date="2020-04" db="EMBL/GenBank/DDBJ databases">
        <title>Deep metagenomics examines the oral microbiome during advanced dental caries in children, revealing novel taxa and co-occurrences with host molecules.</title>
        <authorList>
            <person name="Baker J.L."/>
            <person name="Morton J.T."/>
            <person name="Dinis M."/>
            <person name="Alvarez R."/>
            <person name="Tran N.C."/>
            <person name="Knight R."/>
            <person name="Edlund A."/>
        </authorList>
    </citation>
    <scope>NUCLEOTIDE SEQUENCE</scope>
    <source>
        <strain evidence="1">JCVI_32_bin.14</strain>
    </source>
</reference>
<protein>
    <submittedName>
        <fullName evidence="1">NAD(P)-dependent oxidoreductase</fullName>
    </submittedName>
</protein>
<dbReference type="EMBL" id="JABZMK010000091">
    <property type="protein sequence ID" value="MBF1130062.1"/>
    <property type="molecule type" value="Genomic_DNA"/>
</dbReference>
<gene>
    <name evidence="1" type="ORF">HXL70_08520</name>
</gene>
<evidence type="ECO:0000313" key="1">
    <source>
        <dbReference type="EMBL" id="MBF1130062.1"/>
    </source>
</evidence>
<sequence length="189" mass="21416">MANENIFTTLGASNHAKEEREKNDFYATDNIAAHLLLENEPLKNIWECACGDGELAKVFDKAGVLGKASDLINRGYGEVGIDFLKYAGGWDGDIVTNPPYKHAEAFVRHAYEIIQPGRKVCMFLRLLFLESKGRQALFEECPLKTVYVSRKRIPAYKNNNQSNKSSAIAFCWFVWKKCYSGDPVIKWIN</sequence>
<proteinExistence type="predicted"/>
<accession>A0A930BB37</accession>
<organism evidence="1 2">
    <name type="scientific">Dialister invisus</name>
    <dbReference type="NCBI Taxonomy" id="218538"/>
    <lineage>
        <taxon>Bacteria</taxon>
        <taxon>Bacillati</taxon>
        <taxon>Bacillota</taxon>
        <taxon>Negativicutes</taxon>
        <taxon>Veillonellales</taxon>
        <taxon>Veillonellaceae</taxon>
        <taxon>Dialister</taxon>
    </lineage>
</organism>
<comment type="caution">
    <text evidence="1">The sequence shown here is derived from an EMBL/GenBank/DDBJ whole genome shotgun (WGS) entry which is preliminary data.</text>
</comment>
<evidence type="ECO:0000313" key="2">
    <source>
        <dbReference type="Proteomes" id="UP000757890"/>
    </source>
</evidence>
<name>A0A930BB37_9FIRM</name>